<dbReference type="GO" id="GO:0043022">
    <property type="term" value="F:ribosome binding"/>
    <property type="evidence" value="ECO:0007669"/>
    <property type="project" value="TreeGrafter"/>
</dbReference>
<evidence type="ECO:0000256" key="1">
    <source>
        <dbReference type="ARBA" id="ARBA00022884"/>
    </source>
</evidence>
<dbReference type="STRING" id="42156.A0A3P6TZ57"/>
<dbReference type="GO" id="GO:0003730">
    <property type="term" value="F:mRNA 3'-UTR binding"/>
    <property type="evidence" value="ECO:0007669"/>
    <property type="project" value="InterPro"/>
</dbReference>
<protein>
    <recommendedName>
        <fullName evidence="3">RRM domain-containing protein</fullName>
    </recommendedName>
</protein>
<proteinExistence type="predicted"/>
<evidence type="ECO:0000259" key="3">
    <source>
        <dbReference type="PROSITE" id="PS50102"/>
    </source>
</evidence>
<organism evidence="4 5">
    <name type="scientific">Litomosoides sigmodontis</name>
    <name type="common">Filarial nematode worm</name>
    <dbReference type="NCBI Taxonomy" id="42156"/>
    <lineage>
        <taxon>Eukaryota</taxon>
        <taxon>Metazoa</taxon>
        <taxon>Ecdysozoa</taxon>
        <taxon>Nematoda</taxon>
        <taxon>Chromadorea</taxon>
        <taxon>Rhabditida</taxon>
        <taxon>Spirurina</taxon>
        <taxon>Spiruromorpha</taxon>
        <taxon>Filarioidea</taxon>
        <taxon>Onchocercidae</taxon>
        <taxon>Litomosoides</taxon>
    </lineage>
</organism>
<dbReference type="EMBL" id="UYRX01001085">
    <property type="protein sequence ID" value="VDK88103.1"/>
    <property type="molecule type" value="Genomic_DNA"/>
</dbReference>
<dbReference type="PANTHER" id="PTHR12566">
    <property type="entry name" value="CYTOPLASMIC POLYADENYLATION ELEMENT BINDING PROTEIN CPEB"/>
    <property type="match status" value="1"/>
</dbReference>
<dbReference type="Pfam" id="PF16366">
    <property type="entry name" value="CEBP_ZZ"/>
    <property type="match status" value="1"/>
</dbReference>
<dbReference type="InterPro" id="IPR012677">
    <property type="entry name" value="Nucleotide-bd_a/b_plait_sf"/>
</dbReference>
<dbReference type="InterPro" id="IPR034819">
    <property type="entry name" value="CPEB"/>
</dbReference>
<sequence>MPLGHECSVQSLVNASEISKGKLLIDLKDGDRVIKTVQVKPWNLDRSTCSLISLPEFIDRYSIFVAGIPRTLTAMELVQLFQQVVNNVVQATLEVESSTNYPRGSAKVVFGNREAFLVAIAMHRFTLCTLSEQRVVEMRPYVLEGMSCEICYRSAGVFLCPQLPCLLYYCVQCWTVIHRESGMHTHRPVTRRSMRLMNGPRHCQVPRQGVNFMRRGYYYFQQPPSPSDPDRQLFFGGFIDGFPI</sequence>
<dbReference type="Gene3D" id="3.30.70.330">
    <property type="match status" value="1"/>
</dbReference>
<dbReference type="OrthoDB" id="10033548at2759"/>
<accession>A0A3P6TZ57</accession>
<dbReference type="Gene3D" id="4.10.640.40">
    <property type="entry name" value="Cytoplasmic polyadenylation element-binding protein, ZZ domain"/>
    <property type="match status" value="1"/>
</dbReference>
<dbReference type="InterPro" id="IPR000504">
    <property type="entry name" value="RRM_dom"/>
</dbReference>
<keyword evidence="1 2" id="KW-0694">RNA-binding</keyword>
<evidence type="ECO:0000313" key="4">
    <source>
        <dbReference type="EMBL" id="VDK88103.1"/>
    </source>
</evidence>
<dbReference type="GO" id="GO:0008135">
    <property type="term" value="F:translation factor activity, RNA binding"/>
    <property type="evidence" value="ECO:0007669"/>
    <property type="project" value="TreeGrafter"/>
</dbReference>
<dbReference type="Proteomes" id="UP000277928">
    <property type="component" value="Unassembled WGS sequence"/>
</dbReference>
<dbReference type="SMART" id="SM00360">
    <property type="entry name" value="RRM"/>
    <property type="match status" value="1"/>
</dbReference>
<dbReference type="InterPro" id="IPR032296">
    <property type="entry name" value="CEBP_ZZ"/>
</dbReference>
<dbReference type="SUPFAM" id="SSF54928">
    <property type="entry name" value="RNA-binding domain, RBD"/>
    <property type="match status" value="1"/>
</dbReference>
<dbReference type="PROSITE" id="PS50102">
    <property type="entry name" value="RRM"/>
    <property type="match status" value="1"/>
</dbReference>
<dbReference type="GO" id="GO:2000766">
    <property type="term" value="P:negative regulation of cytoplasmic translation"/>
    <property type="evidence" value="ECO:0007669"/>
    <property type="project" value="TreeGrafter"/>
</dbReference>
<dbReference type="GO" id="GO:0000900">
    <property type="term" value="F:mRNA regulatory element binding translation repressor activity"/>
    <property type="evidence" value="ECO:0007669"/>
    <property type="project" value="TreeGrafter"/>
</dbReference>
<dbReference type="InterPro" id="IPR038446">
    <property type="entry name" value="CEBP_ZZ_sf"/>
</dbReference>
<reference evidence="4 5" key="1">
    <citation type="submission" date="2018-08" db="EMBL/GenBank/DDBJ databases">
        <authorList>
            <person name="Laetsch R D."/>
            <person name="Stevens L."/>
            <person name="Kumar S."/>
            <person name="Blaxter L. M."/>
        </authorList>
    </citation>
    <scope>NUCLEOTIDE SEQUENCE [LARGE SCALE GENOMIC DNA]</scope>
</reference>
<dbReference type="AlphaFoldDB" id="A0A3P6TZ57"/>
<feature type="domain" description="RRM" evidence="3">
    <location>
        <begin position="61"/>
        <end position="144"/>
    </location>
</feature>
<gene>
    <name evidence="4" type="ORF">NLS_LOCUS8496</name>
</gene>
<evidence type="ECO:0000256" key="2">
    <source>
        <dbReference type="PROSITE-ProRule" id="PRU00176"/>
    </source>
</evidence>
<dbReference type="PANTHER" id="PTHR12566:SF12">
    <property type="entry name" value="TRANSLATIONAL REGULATOR ORB2"/>
    <property type="match status" value="1"/>
</dbReference>
<dbReference type="OMA" id="ICHEAAG"/>
<name>A0A3P6TZ57_LITSI</name>
<evidence type="ECO:0000313" key="5">
    <source>
        <dbReference type="Proteomes" id="UP000277928"/>
    </source>
</evidence>
<keyword evidence="5" id="KW-1185">Reference proteome</keyword>
<dbReference type="GO" id="GO:0043005">
    <property type="term" value="C:neuron projection"/>
    <property type="evidence" value="ECO:0007669"/>
    <property type="project" value="TreeGrafter"/>
</dbReference>
<dbReference type="GO" id="GO:0005737">
    <property type="term" value="C:cytoplasm"/>
    <property type="evidence" value="ECO:0007669"/>
    <property type="project" value="TreeGrafter"/>
</dbReference>
<dbReference type="GO" id="GO:0005634">
    <property type="term" value="C:nucleus"/>
    <property type="evidence" value="ECO:0007669"/>
    <property type="project" value="TreeGrafter"/>
</dbReference>
<dbReference type="Pfam" id="PF00076">
    <property type="entry name" value="RRM_1"/>
    <property type="match status" value="1"/>
</dbReference>
<dbReference type="InterPro" id="IPR035979">
    <property type="entry name" value="RBD_domain_sf"/>
</dbReference>
<dbReference type="GO" id="GO:0045202">
    <property type="term" value="C:synapse"/>
    <property type="evidence" value="ECO:0007669"/>
    <property type="project" value="TreeGrafter"/>
</dbReference>